<dbReference type="RefSeq" id="WP_306041864.1">
    <property type="nucleotide sequence ID" value="NZ_CP132309.1"/>
</dbReference>
<keyword evidence="4" id="KW-1185">Reference proteome</keyword>
<proteinExistence type="predicted"/>
<reference evidence="3 4" key="1">
    <citation type="submission" date="2023-08" db="EMBL/GenBank/DDBJ databases">
        <title>Pathogen: clinical or host-associated sample.</title>
        <authorList>
            <person name="Hergert J."/>
            <person name="Casey R."/>
            <person name="Wagner J."/>
            <person name="Young E.L."/>
            <person name="Oakeson K.F."/>
        </authorList>
    </citation>
    <scope>NUCLEOTIDE SEQUENCE [LARGE SCALE GENOMIC DNA]</scope>
    <source>
        <strain evidence="3 4">1760953</strain>
        <plasmid evidence="3 4">unnamed7</plasmid>
    </source>
</reference>
<evidence type="ECO:0000313" key="3">
    <source>
        <dbReference type="EMBL" id="WLS01400.1"/>
    </source>
</evidence>
<dbReference type="AlphaFoldDB" id="A0AA50H7T9"/>
<dbReference type="InterPro" id="IPR016071">
    <property type="entry name" value="Staphylococal_nuclease_OB-fold"/>
</dbReference>
<keyword evidence="3" id="KW-0614">Plasmid</keyword>
<accession>A0AA50H7T9</accession>
<dbReference type="InterPro" id="IPR035437">
    <property type="entry name" value="SNase_OB-fold_sf"/>
</dbReference>
<evidence type="ECO:0000259" key="2">
    <source>
        <dbReference type="PROSITE" id="PS50830"/>
    </source>
</evidence>
<dbReference type="SMART" id="SM00318">
    <property type="entry name" value="SNc"/>
    <property type="match status" value="1"/>
</dbReference>
<protein>
    <submittedName>
        <fullName evidence="3">Thermonuclease family protein</fullName>
    </submittedName>
</protein>
<feature type="domain" description="TNase-like" evidence="2">
    <location>
        <begin position="32"/>
        <end position="143"/>
    </location>
</feature>
<dbReference type="SUPFAM" id="SSF50199">
    <property type="entry name" value="Staphylococcal nuclease"/>
    <property type="match status" value="1"/>
</dbReference>
<feature type="signal peptide" evidence="1">
    <location>
        <begin position="1"/>
        <end position="23"/>
    </location>
</feature>
<geneLocation type="plasmid" evidence="3 4">
    <name>unnamed7</name>
</geneLocation>
<dbReference type="EMBL" id="CP132309">
    <property type="protein sequence ID" value="WLS01400.1"/>
    <property type="molecule type" value="Genomic_DNA"/>
</dbReference>
<dbReference type="Pfam" id="PF00565">
    <property type="entry name" value="SNase"/>
    <property type="match status" value="1"/>
</dbReference>
<dbReference type="Proteomes" id="UP001234585">
    <property type="component" value="Plasmid unnamed7"/>
</dbReference>
<dbReference type="Gene3D" id="2.40.50.90">
    <property type="match status" value="1"/>
</dbReference>
<gene>
    <name evidence="3" type="ORF">Q9313_28800</name>
</gene>
<dbReference type="PROSITE" id="PS50830">
    <property type="entry name" value="TNASE_3"/>
    <property type="match status" value="1"/>
</dbReference>
<name>A0AA50H7T9_9HYPH</name>
<keyword evidence="1" id="KW-0732">Signal</keyword>
<organism evidence="3 4">
    <name type="scientific">Shinella sumterensis</name>
    <dbReference type="NCBI Taxonomy" id="1967501"/>
    <lineage>
        <taxon>Bacteria</taxon>
        <taxon>Pseudomonadati</taxon>
        <taxon>Pseudomonadota</taxon>
        <taxon>Alphaproteobacteria</taxon>
        <taxon>Hyphomicrobiales</taxon>
        <taxon>Rhizobiaceae</taxon>
        <taxon>Shinella</taxon>
    </lineage>
</organism>
<feature type="chain" id="PRO_5041291099" evidence="1">
    <location>
        <begin position="24"/>
        <end position="143"/>
    </location>
</feature>
<evidence type="ECO:0000313" key="4">
    <source>
        <dbReference type="Proteomes" id="UP001234585"/>
    </source>
</evidence>
<sequence length="143" mass="16217">MNPAKLAITGMVLVTIATPPAPAMSQEAWPLCGRDKRVTCIVDGDTFWYRRVKYRVENIDAPEAGNGAQCGRERALADEATHYFQMLMRGPKLHFEEMGKDRYGRILARVATSDGDIGERMIVRGLARAYEGGYRNRDYWCQR</sequence>
<evidence type="ECO:0000256" key="1">
    <source>
        <dbReference type="SAM" id="SignalP"/>
    </source>
</evidence>